<keyword evidence="1" id="KW-0472">Membrane</keyword>
<dbReference type="RefSeq" id="WP_344609107.1">
    <property type="nucleotide sequence ID" value="NZ_BAAAHE010000049.1"/>
</dbReference>
<accession>A0ABN1HAV3</accession>
<gene>
    <name evidence="2" type="ORF">GCM10009547_45300</name>
</gene>
<evidence type="ECO:0000256" key="1">
    <source>
        <dbReference type="SAM" id="Phobius"/>
    </source>
</evidence>
<protein>
    <submittedName>
        <fullName evidence="2">Uncharacterized protein</fullName>
    </submittedName>
</protein>
<keyword evidence="3" id="KW-1185">Reference proteome</keyword>
<evidence type="ECO:0000313" key="2">
    <source>
        <dbReference type="EMBL" id="GAA0636025.1"/>
    </source>
</evidence>
<proteinExistence type="predicted"/>
<evidence type="ECO:0000313" key="3">
    <source>
        <dbReference type="Proteomes" id="UP001500957"/>
    </source>
</evidence>
<organism evidence="2 3">
    <name type="scientific">Sporichthya brevicatena</name>
    <dbReference type="NCBI Taxonomy" id="171442"/>
    <lineage>
        <taxon>Bacteria</taxon>
        <taxon>Bacillati</taxon>
        <taxon>Actinomycetota</taxon>
        <taxon>Actinomycetes</taxon>
        <taxon>Sporichthyales</taxon>
        <taxon>Sporichthyaceae</taxon>
        <taxon>Sporichthya</taxon>
    </lineage>
</organism>
<reference evidence="2 3" key="1">
    <citation type="journal article" date="2019" name="Int. J. Syst. Evol. Microbiol.">
        <title>The Global Catalogue of Microorganisms (GCM) 10K type strain sequencing project: providing services to taxonomists for standard genome sequencing and annotation.</title>
        <authorList>
            <consortium name="The Broad Institute Genomics Platform"/>
            <consortium name="The Broad Institute Genome Sequencing Center for Infectious Disease"/>
            <person name="Wu L."/>
            <person name="Ma J."/>
        </authorList>
    </citation>
    <scope>NUCLEOTIDE SEQUENCE [LARGE SCALE GENOMIC DNA]</scope>
    <source>
        <strain evidence="2 3">JCM 10671</strain>
    </source>
</reference>
<feature type="transmembrane region" description="Helical" evidence="1">
    <location>
        <begin position="51"/>
        <end position="71"/>
    </location>
</feature>
<keyword evidence="1" id="KW-0812">Transmembrane</keyword>
<name>A0ABN1HAV3_9ACTN</name>
<sequence length="155" mass="16930">MAETVRWDDEQPWQQRQTRTLGALAALGLIGLGVCWYFLSGEPAYQDQVPWLVGAITCVLVMGVVMAYWLLIGVRTVHAGSSETSQVLRVETLDPRRRARVVSGARDSDVVFVATASMTRLHRDTCLLVRGKQVSVVSAADAAARGLRLCGACNR</sequence>
<dbReference type="EMBL" id="BAAAHE010000049">
    <property type="protein sequence ID" value="GAA0636025.1"/>
    <property type="molecule type" value="Genomic_DNA"/>
</dbReference>
<comment type="caution">
    <text evidence="2">The sequence shown here is derived from an EMBL/GenBank/DDBJ whole genome shotgun (WGS) entry which is preliminary data.</text>
</comment>
<dbReference type="Proteomes" id="UP001500957">
    <property type="component" value="Unassembled WGS sequence"/>
</dbReference>
<feature type="transmembrane region" description="Helical" evidence="1">
    <location>
        <begin position="21"/>
        <end position="39"/>
    </location>
</feature>
<keyword evidence="1" id="KW-1133">Transmembrane helix</keyword>